<dbReference type="PANTHER" id="PTHR21139">
    <property type="entry name" value="TRIOSEPHOSPHATE ISOMERASE"/>
    <property type="match status" value="1"/>
</dbReference>
<dbReference type="EMBL" id="JAAXKX010000002">
    <property type="protein sequence ID" value="NKN32030.1"/>
    <property type="molecule type" value="Genomic_DNA"/>
</dbReference>
<keyword evidence="3 7" id="KW-0312">Gluconeogenesis</keyword>
<feature type="binding site" evidence="7">
    <location>
        <position position="212"/>
    </location>
    <ligand>
        <name>substrate</name>
    </ligand>
</feature>
<dbReference type="EC" id="5.3.1.1" evidence="7 8"/>
<evidence type="ECO:0000256" key="7">
    <source>
        <dbReference type="HAMAP-Rule" id="MF_00147"/>
    </source>
</evidence>
<dbReference type="HAMAP" id="MF_00147_B">
    <property type="entry name" value="TIM_B"/>
    <property type="match status" value="1"/>
</dbReference>
<evidence type="ECO:0000256" key="2">
    <source>
        <dbReference type="ARBA" id="ARBA00007422"/>
    </source>
</evidence>
<feature type="binding site" evidence="7">
    <location>
        <begin position="9"/>
        <end position="11"/>
    </location>
    <ligand>
        <name>substrate</name>
    </ligand>
</feature>
<dbReference type="Pfam" id="PF00121">
    <property type="entry name" value="TIM"/>
    <property type="match status" value="1"/>
</dbReference>
<name>A0ABX1I3I6_9GAMM</name>
<keyword evidence="4 7" id="KW-0963">Cytoplasm</keyword>
<gene>
    <name evidence="7" type="primary">tpiA</name>
    <name evidence="9" type="ORF">HF203_02160</name>
</gene>
<dbReference type="NCBIfam" id="TIGR00419">
    <property type="entry name" value="tim"/>
    <property type="match status" value="1"/>
</dbReference>
<evidence type="ECO:0000256" key="6">
    <source>
        <dbReference type="ARBA" id="ARBA00023235"/>
    </source>
</evidence>
<comment type="pathway">
    <text evidence="7 8">Carbohydrate degradation; glycolysis; D-glyceraldehyde 3-phosphate from glycerone phosphate: step 1/1.</text>
</comment>
<dbReference type="Gene3D" id="3.20.20.70">
    <property type="entry name" value="Aldolase class I"/>
    <property type="match status" value="1"/>
</dbReference>
<feature type="active site" description="Electrophile" evidence="7">
    <location>
        <position position="95"/>
    </location>
</feature>
<evidence type="ECO:0000313" key="9">
    <source>
        <dbReference type="EMBL" id="NKN32030.1"/>
    </source>
</evidence>
<comment type="caution">
    <text evidence="9">The sequence shown here is derived from an EMBL/GenBank/DDBJ whole genome shotgun (WGS) entry which is preliminary data.</text>
</comment>
<dbReference type="InterPro" id="IPR000652">
    <property type="entry name" value="Triosephosphate_isomerase"/>
</dbReference>
<dbReference type="InterPro" id="IPR020861">
    <property type="entry name" value="Triosephosphate_isomerase_AS"/>
</dbReference>
<feature type="binding site" evidence="7">
    <location>
        <position position="173"/>
    </location>
    <ligand>
        <name>substrate</name>
    </ligand>
</feature>
<comment type="subunit">
    <text evidence="7 8">Homodimer.</text>
</comment>
<evidence type="ECO:0000256" key="1">
    <source>
        <dbReference type="ARBA" id="ARBA00004939"/>
    </source>
</evidence>
<evidence type="ECO:0000256" key="3">
    <source>
        <dbReference type="ARBA" id="ARBA00022432"/>
    </source>
</evidence>
<feature type="binding site" evidence="7">
    <location>
        <begin position="233"/>
        <end position="234"/>
    </location>
    <ligand>
        <name>substrate</name>
    </ligand>
</feature>
<keyword evidence="6 7" id="KW-0413">Isomerase</keyword>
<evidence type="ECO:0000256" key="5">
    <source>
        <dbReference type="ARBA" id="ARBA00023152"/>
    </source>
</evidence>
<dbReference type="SUPFAM" id="SSF51351">
    <property type="entry name" value="Triosephosphate isomerase (TIM)"/>
    <property type="match status" value="1"/>
</dbReference>
<dbReference type="GO" id="GO:0004807">
    <property type="term" value="F:triose-phosphate isomerase activity"/>
    <property type="evidence" value="ECO:0007669"/>
    <property type="project" value="UniProtKB-EC"/>
</dbReference>
<comment type="catalytic activity">
    <reaction evidence="7 8">
        <text>D-glyceraldehyde 3-phosphate = dihydroxyacetone phosphate</text>
        <dbReference type="Rhea" id="RHEA:18585"/>
        <dbReference type="ChEBI" id="CHEBI:57642"/>
        <dbReference type="ChEBI" id="CHEBI:59776"/>
        <dbReference type="EC" id="5.3.1.1"/>
    </reaction>
</comment>
<dbReference type="InterPro" id="IPR035990">
    <property type="entry name" value="TIM_sf"/>
</dbReference>
<accession>A0ABX1I3I6</accession>
<comment type="similarity">
    <text evidence="2 7 8">Belongs to the triosephosphate isomerase family.</text>
</comment>
<evidence type="ECO:0000256" key="8">
    <source>
        <dbReference type="RuleBase" id="RU363013"/>
    </source>
</evidence>
<organism evidence="9 10">
    <name type="scientific">Marichromatium bheemlicum</name>
    <dbReference type="NCBI Taxonomy" id="365339"/>
    <lineage>
        <taxon>Bacteria</taxon>
        <taxon>Pseudomonadati</taxon>
        <taxon>Pseudomonadota</taxon>
        <taxon>Gammaproteobacteria</taxon>
        <taxon>Chromatiales</taxon>
        <taxon>Chromatiaceae</taxon>
        <taxon>Marichromatium</taxon>
    </lineage>
</organism>
<evidence type="ECO:0000313" key="10">
    <source>
        <dbReference type="Proteomes" id="UP000740754"/>
    </source>
</evidence>
<evidence type="ECO:0000256" key="4">
    <source>
        <dbReference type="ARBA" id="ARBA00022490"/>
    </source>
</evidence>
<comment type="pathway">
    <text evidence="1">Carbohydrate metabolism; erythritol degradation.</text>
</comment>
<comment type="pathway">
    <text evidence="7 8">Carbohydrate biosynthesis; gluconeogenesis.</text>
</comment>
<comment type="subcellular location">
    <subcellularLocation>
        <location evidence="7 8">Cytoplasm</location>
    </subcellularLocation>
</comment>
<protein>
    <recommendedName>
        <fullName evidence="7 8">Triosephosphate isomerase</fullName>
        <shortName evidence="7">TIM</shortName>
        <shortName evidence="7">TPI</shortName>
        <ecNumber evidence="7 8">5.3.1.1</ecNumber>
    </recommendedName>
    <alternativeName>
        <fullName evidence="7">Triose-phosphate isomerase</fullName>
    </alternativeName>
</protein>
<dbReference type="RefSeq" id="WP_168666150.1">
    <property type="nucleotide sequence ID" value="NZ_JAAXKX010000002.1"/>
</dbReference>
<dbReference type="CDD" id="cd00311">
    <property type="entry name" value="TIM"/>
    <property type="match status" value="1"/>
</dbReference>
<dbReference type="InterPro" id="IPR013785">
    <property type="entry name" value="Aldolase_TIM"/>
</dbReference>
<reference evidence="9 10" key="1">
    <citation type="submission" date="2020-04" db="EMBL/GenBank/DDBJ databases">
        <title>Draft Whole-Genome sequence of Marichromatium bheemlicum DSM 18632, type strain.</title>
        <authorList>
            <person name="Kyndt J.A."/>
            <person name="Meyer T.E."/>
        </authorList>
    </citation>
    <scope>NUCLEOTIDE SEQUENCE [LARGE SCALE GENOMIC DNA]</scope>
    <source>
        <strain evidence="9 10">DSM 18632</strain>
    </source>
</reference>
<feature type="active site" description="Proton acceptor" evidence="7">
    <location>
        <position position="167"/>
    </location>
</feature>
<dbReference type="Proteomes" id="UP000740754">
    <property type="component" value="Unassembled WGS sequence"/>
</dbReference>
<comment type="function">
    <text evidence="7">Involved in the gluconeogenesis. Catalyzes stereospecifically the conversion of dihydroxyacetone phosphate (DHAP) to D-glyceraldehyde-3-phosphate (G3P).</text>
</comment>
<proteinExistence type="inferred from homology"/>
<dbReference type="PROSITE" id="PS51440">
    <property type="entry name" value="TIM_2"/>
    <property type="match status" value="1"/>
</dbReference>
<dbReference type="PANTHER" id="PTHR21139:SF42">
    <property type="entry name" value="TRIOSEPHOSPHATE ISOMERASE"/>
    <property type="match status" value="1"/>
</dbReference>
<dbReference type="InterPro" id="IPR022896">
    <property type="entry name" value="TrioseP_Isoase_bac/euk"/>
</dbReference>
<keyword evidence="10" id="KW-1185">Reference proteome</keyword>
<dbReference type="PROSITE" id="PS00171">
    <property type="entry name" value="TIM_1"/>
    <property type="match status" value="1"/>
</dbReference>
<keyword evidence="5 7" id="KW-0324">Glycolysis</keyword>
<sequence>MRAPLIAGNWKMNGSKRDARALLGGVAAGAASLQGAEVAVCPPFPYLALGEAELADSVVCLGAQDVSTESAGAYTGEVAAAMLAEFGCRYVICGHSERRDYHAESDTLIARKLQAVIANGMRPILCVGETLEQRERGETEAVIGAQLDGVLGVVGIETFADLELAYEPVWAIGTGKTATPAQAQQVHAFVRAKLGVSDRRIAQGVRILYGGSMKPGNAAELLAQPDIDGGLIGGASLDVDDFLAICRAAEAAAG</sequence>